<reference evidence="2" key="1">
    <citation type="submission" date="2025-08" db="UniProtKB">
        <authorList>
            <consortium name="Ensembl"/>
        </authorList>
    </citation>
    <scope>IDENTIFICATION</scope>
</reference>
<sequence>MYIMSYNGGAVMALKGKNCVAIAVDRRFGIQAQMVTTDFQKIFPIGDRLYIGLAVLATYVQTVAQRLKFLLNLYELKEGRQIKPYTLTSMVEKQFGPYYTEPNIAGLDSKMFKPFICSLDLISCPMVTDDFVVSGTYSEQMYGMSMMNAVDRDAVSGMGIIAHIIEKDKTTTRTLKAQMD</sequence>
<dbReference type="Pfam" id="PF00227">
    <property type="entry name" value="Proteasome"/>
    <property type="match status" value="1"/>
</dbReference>
<reference evidence="2" key="2">
    <citation type="submission" date="2025-09" db="UniProtKB">
        <authorList>
            <consortium name="Ensembl"/>
        </authorList>
    </citation>
    <scope>IDENTIFICATION</scope>
</reference>
<proteinExistence type="predicted"/>
<dbReference type="PANTHER" id="PTHR32194">
    <property type="entry name" value="METALLOPROTEASE TLDD"/>
    <property type="match status" value="1"/>
</dbReference>
<dbReference type="GO" id="GO:0051603">
    <property type="term" value="P:proteolysis involved in protein catabolic process"/>
    <property type="evidence" value="ECO:0007669"/>
    <property type="project" value="InterPro"/>
</dbReference>
<evidence type="ECO:0000256" key="1">
    <source>
        <dbReference type="ARBA" id="ARBA00023242"/>
    </source>
</evidence>
<dbReference type="InterPro" id="IPR029055">
    <property type="entry name" value="Ntn_hydrolases_N"/>
</dbReference>
<dbReference type="Proteomes" id="UP000694386">
    <property type="component" value="Unplaced"/>
</dbReference>
<dbReference type="Ensembl" id="ENSCGRT00001000512.1">
    <property type="protein sequence ID" value="ENSCGRP00001000488.1"/>
    <property type="gene ID" value="ENSCGRG00001000399.1"/>
</dbReference>
<dbReference type="PANTHER" id="PTHR32194:SF10">
    <property type="entry name" value="PROTEASOME SUBUNIT BETA TYPE-3"/>
    <property type="match status" value="1"/>
</dbReference>
<evidence type="ECO:0000313" key="2">
    <source>
        <dbReference type="Ensembl" id="ENSCGRP00001000488.1"/>
    </source>
</evidence>
<evidence type="ECO:0000313" key="3">
    <source>
        <dbReference type="Proteomes" id="UP000694386"/>
    </source>
</evidence>
<evidence type="ECO:0008006" key="4">
    <source>
        <dbReference type="Google" id="ProtNLM"/>
    </source>
</evidence>
<dbReference type="GO" id="GO:0005839">
    <property type="term" value="C:proteasome core complex"/>
    <property type="evidence" value="ECO:0007669"/>
    <property type="project" value="InterPro"/>
</dbReference>
<dbReference type="InterPro" id="IPR023333">
    <property type="entry name" value="Proteasome_suB-type"/>
</dbReference>
<dbReference type="AlphaFoldDB" id="A0A8C2LBA0"/>
<dbReference type="SUPFAM" id="SSF56235">
    <property type="entry name" value="N-terminal nucleophile aminohydrolases (Ntn hydrolases)"/>
    <property type="match status" value="1"/>
</dbReference>
<dbReference type="GO" id="GO:0005737">
    <property type="term" value="C:cytoplasm"/>
    <property type="evidence" value="ECO:0007669"/>
    <property type="project" value="TreeGrafter"/>
</dbReference>
<protein>
    <recommendedName>
        <fullName evidence="4">Proteasome subunit beta type-3</fullName>
    </recommendedName>
</protein>
<name>A0A8C2LBA0_CRIGR</name>
<accession>A0A8C2LBA0</accession>
<organism evidence="2 3">
    <name type="scientific">Cricetulus griseus</name>
    <name type="common">Chinese hamster</name>
    <name type="synonym">Cricetulus barabensis griseus</name>
    <dbReference type="NCBI Taxonomy" id="10029"/>
    <lineage>
        <taxon>Eukaryota</taxon>
        <taxon>Metazoa</taxon>
        <taxon>Chordata</taxon>
        <taxon>Craniata</taxon>
        <taxon>Vertebrata</taxon>
        <taxon>Euteleostomi</taxon>
        <taxon>Mammalia</taxon>
        <taxon>Eutheria</taxon>
        <taxon>Euarchontoglires</taxon>
        <taxon>Glires</taxon>
        <taxon>Rodentia</taxon>
        <taxon>Myomorpha</taxon>
        <taxon>Muroidea</taxon>
        <taxon>Cricetidae</taxon>
        <taxon>Cricetinae</taxon>
        <taxon>Cricetulus</taxon>
    </lineage>
</organism>
<dbReference type="InterPro" id="IPR001353">
    <property type="entry name" value="Proteasome_sua/b"/>
</dbReference>
<dbReference type="Gene3D" id="3.60.20.10">
    <property type="entry name" value="Glutamine Phosphoribosylpyrophosphate, subunit 1, domain 1"/>
    <property type="match status" value="1"/>
</dbReference>
<keyword evidence="1" id="KW-0539">Nucleus</keyword>